<evidence type="ECO:0000313" key="2">
    <source>
        <dbReference type="Proteomes" id="UP000243342"/>
    </source>
</evidence>
<dbReference type="EMBL" id="MLCF01000063">
    <property type="protein sequence ID" value="OIV37107.1"/>
    <property type="molecule type" value="Genomic_DNA"/>
</dbReference>
<keyword evidence="2" id="KW-1185">Reference proteome</keyword>
<name>A0A1J7BEJ9_9ACTN</name>
<organism evidence="1 2">
    <name type="scientific">Mangrovactinospora gilvigrisea</name>
    <dbReference type="NCBI Taxonomy" id="1428644"/>
    <lineage>
        <taxon>Bacteria</taxon>
        <taxon>Bacillati</taxon>
        <taxon>Actinomycetota</taxon>
        <taxon>Actinomycetes</taxon>
        <taxon>Kitasatosporales</taxon>
        <taxon>Streptomycetaceae</taxon>
        <taxon>Mangrovactinospora</taxon>
    </lineage>
</organism>
<sequence length="117" mass="12101">MVIVGIILAIVIPMSINSESKKTYKIHYEVTGTATHAVISYSKWDKDNWSTSQTTVDKLPWTRTETATGLVKGGDLSVTLGAGGGSAKCSVTVNKGTPKTANASGAFASASCNGFGS</sequence>
<protein>
    <submittedName>
        <fullName evidence="1">Uncharacterized protein</fullName>
    </submittedName>
</protein>
<evidence type="ECO:0000313" key="1">
    <source>
        <dbReference type="EMBL" id="OIV37107.1"/>
    </source>
</evidence>
<dbReference type="AlphaFoldDB" id="A0A1J7BEJ9"/>
<dbReference type="Proteomes" id="UP000243342">
    <property type="component" value="Unassembled WGS sequence"/>
</dbReference>
<dbReference type="Gene3D" id="2.60.40.2880">
    <property type="entry name" value="MmpS1-5, C-terminal soluble domain"/>
    <property type="match status" value="1"/>
</dbReference>
<reference evidence="1 2" key="1">
    <citation type="submission" date="2016-10" db="EMBL/GenBank/DDBJ databases">
        <title>Genome sequence of Streptomyces gilvigriseus MUSC 26.</title>
        <authorList>
            <person name="Lee L.-H."/>
            <person name="Ser H.-L."/>
        </authorList>
    </citation>
    <scope>NUCLEOTIDE SEQUENCE [LARGE SCALE GENOMIC DNA]</scope>
    <source>
        <strain evidence="1 2">MUSC 26</strain>
    </source>
</reference>
<gene>
    <name evidence="1" type="ORF">BIV57_12775</name>
</gene>
<dbReference type="STRING" id="1428644.BIV57_12775"/>
<comment type="caution">
    <text evidence="1">The sequence shown here is derived from an EMBL/GenBank/DDBJ whole genome shotgun (WGS) entry which is preliminary data.</text>
</comment>
<proteinExistence type="predicted"/>
<dbReference type="InterPro" id="IPR038468">
    <property type="entry name" value="MmpS_C"/>
</dbReference>
<accession>A0A1J7BEJ9</accession>